<dbReference type="Gene3D" id="3.40.50.300">
    <property type="entry name" value="P-loop containing nucleotide triphosphate hydrolases"/>
    <property type="match status" value="1"/>
</dbReference>
<dbReference type="InterPro" id="IPR030228">
    <property type="entry name" value="Gpn3"/>
</dbReference>
<reference evidence="7 8" key="1">
    <citation type="journal article" date="2024" name="Nat. Commun.">
        <title>Phylogenomics reveals the evolutionary origins of lichenization in chlorophyte algae.</title>
        <authorList>
            <person name="Puginier C."/>
            <person name="Libourel C."/>
            <person name="Otte J."/>
            <person name="Skaloud P."/>
            <person name="Haon M."/>
            <person name="Grisel S."/>
            <person name="Petersen M."/>
            <person name="Berrin J.G."/>
            <person name="Delaux P.M."/>
            <person name="Dal Grande F."/>
            <person name="Keller J."/>
        </authorList>
    </citation>
    <scope>NUCLEOTIDE SEQUENCE [LARGE SCALE GENOMIC DNA]</scope>
    <source>
        <strain evidence="7 8">SAG 2523</strain>
    </source>
</reference>
<name>A0AAW1STA8_9CHLO</name>
<evidence type="ECO:0000313" key="8">
    <source>
        <dbReference type="Proteomes" id="UP001485043"/>
    </source>
</evidence>
<comment type="caution">
    <text evidence="7">The sequence shown here is derived from an EMBL/GenBank/DDBJ whole genome shotgun (WGS) entry which is preliminary data.</text>
</comment>
<dbReference type="CDD" id="cd17872">
    <property type="entry name" value="GPN3"/>
    <property type="match status" value="1"/>
</dbReference>
<protein>
    <recommendedName>
        <fullName evidence="2 6">GPN-loop GTPase 3</fullName>
    </recommendedName>
</protein>
<evidence type="ECO:0000256" key="6">
    <source>
        <dbReference type="RuleBase" id="RU365059"/>
    </source>
</evidence>
<evidence type="ECO:0000256" key="5">
    <source>
        <dbReference type="ARBA" id="ARBA00023134"/>
    </source>
</evidence>
<dbReference type="InterPro" id="IPR004130">
    <property type="entry name" value="Gpn"/>
</dbReference>
<dbReference type="InterPro" id="IPR027417">
    <property type="entry name" value="P-loop_NTPase"/>
</dbReference>
<keyword evidence="8" id="KW-1185">Reference proteome</keyword>
<evidence type="ECO:0000313" key="7">
    <source>
        <dbReference type="EMBL" id="KAK9855113.1"/>
    </source>
</evidence>
<evidence type="ECO:0000256" key="3">
    <source>
        <dbReference type="ARBA" id="ARBA00022741"/>
    </source>
</evidence>
<dbReference type="PANTHER" id="PTHR21231">
    <property type="entry name" value="XPA-BINDING PROTEIN 1-RELATED"/>
    <property type="match status" value="1"/>
</dbReference>
<dbReference type="PANTHER" id="PTHR21231:SF7">
    <property type="entry name" value="GPN-LOOP GTPASE 3"/>
    <property type="match status" value="1"/>
</dbReference>
<dbReference type="EMBL" id="JALJOV010001078">
    <property type="protein sequence ID" value="KAK9855113.1"/>
    <property type="molecule type" value="Genomic_DNA"/>
</dbReference>
<dbReference type="GO" id="GO:0003924">
    <property type="term" value="F:GTPase activity"/>
    <property type="evidence" value="ECO:0007669"/>
    <property type="project" value="TreeGrafter"/>
</dbReference>
<dbReference type="AlphaFoldDB" id="A0AAW1STA8"/>
<dbReference type="Proteomes" id="UP001485043">
    <property type="component" value="Unassembled WGS sequence"/>
</dbReference>
<evidence type="ECO:0000256" key="1">
    <source>
        <dbReference type="ARBA" id="ARBA00005290"/>
    </source>
</evidence>
<comment type="similarity">
    <text evidence="1 6">Belongs to the GPN-loop GTPase family.</text>
</comment>
<evidence type="ECO:0000256" key="2">
    <source>
        <dbReference type="ARBA" id="ARBA00014587"/>
    </source>
</evidence>
<evidence type="ECO:0000256" key="4">
    <source>
        <dbReference type="ARBA" id="ARBA00022801"/>
    </source>
</evidence>
<dbReference type="FunFam" id="3.40.50.300:FF:000552">
    <property type="entry name" value="GPN-loop GTPase 3"/>
    <property type="match status" value="1"/>
</dbReference>
<keyword evidence="5 6" id="KW-0342">GTP-binding</keyword>
<dbReference type="Pfam" id="PF03029">
    <property type="entry name" value="ATP_bind_1"/>
    <property type="match status" value="1"/>
</dbReference>
<comment type="subunit">
    <text evidence="6">Binds to RNA polymerase II (RNAPII).</text>
</comment>
<keyword evidence="3 6" id="KW-0547">Nucleotide-binding</keyword>
<comment type="function">
    <text evidence="6">Small GTPase required for proper nuclear import of RNA polymerase II and III (RNAPII and RNAPIII). May act at an RNAP assembly step prior to nuclear import.</text>
</comment>
<gene>
    <name evidence="7" type="ORF">WJX84_005218</name>
</gene>
<sequence length="271" mass="30570">MGRFAQLVVGPAGCGKSTYCDHLRQHCEAVGRTVHIVNLDPAAEDFAYPVSFDVRDLISLQDAMDELKLGPNGGLLYCMEYLEDNLDDWLGEELESYGEDDYLVFDCPGQIELYSHSTVFRSFSNYLKNAGWSMCAVYCLDVNFVTDISKFIAGVLQATAAMVQLELAHVNVLTKVDLMEDKKQIEPYIYPETKPMVAELSRSTGPAFQRLNSLMADLLDEYSMVSFLPLDISDEESMQELLIHIDHALQYGEDLEVDTRKMDQDMPDNDD</sequence>
<keyword evidence="4 6" id="KW-0378">Hydrolase</keyword>
<dbReference type="GO" id="GO:0005525">
    <property type="term" value="F:GTP binding"/>
    <property type="evidence" value="ECO:0007669"/>
    <property type="project" value="UniProtKB-KW"/>
</dbReference>
<accession>A0AAW1STA8</accession>
<proteinExistence type="inferred from homology"/>
<dbReference type="SUPFAM" id="SSF52540">
    <property type="entry name" value="P-loop containing nucleoside triphosphate hydrolases"/>
    <property type="match status" value="1"/>
</dbReference>
<organism evidence="7 8">
    <name type="scientific">Apatococcus fuscideae</name>
    <dbReference type="NCBI Taxonomy" id="2026836"/>
    <lineage>
        <taxon>Eukaryota</taxon>
        <taxon>Viridiplantae</taxon>
        <taxon>Chlorophyta</taxon>
        <taxon>core chlorophytes</taxon>
        <taxon>Trebouxiophyceae</taxon>
        <taxon>Chlorellales</taxon>
        <taxon>Chlorellaceae</taxon>
        <taxon>Apatococcus</taxon>
    </lineage>
</organism>